<keyword evidence="3" id="KW-1185">Reference proteome</keyword>
<protein>
    <submittedName>
        <fullName evidence="2">Uncharacterized protein</fullName>
    </submittedName>
</protein>
<evidence type="ECO:0000256" key="1">
    <source>
        <dbReference type="SAM" id="MobiDB-lite"/>
    </source>
</evidence>
<gene>
    <name evidence="2" type="ORF">GCM10009827_006940</name>
</gene>
<dbReference type="Proteomes" id="UP001501470">
    <property type="component" value="Unassembled WGS sequence"/>
</dbReference>
<reference evidence="2 3" key="1">
    <citation type="journal article" date="2019" name="Int. J. Syst. Evol. Microbiol.">
        <title>The Global Catalogue of Microorganisms (GCM) 10K type strain sequencing project: providing services to taxonomists for standard genome sequencing and annotation.</title>
        <authorList>
            <consortium name="The Broad Institute Genomics Platform"/>
            <consortium name="The Broad Institute Genome Sequencing Center for Infectious Disease"/>
            <person name="Wu L."/>
            <person name="Ma J."/>
        </authorList>
    </citation>
    <scope>NUCLEOTIDE SEQUENCE [LARGE SCALE GENOMIC DNA]</scope>
    <source>
        <strain evidence="2 3">JCM 15933</strain>
    </source>
</reference>
<dbReference type="EMBL" id="BAAAQD010000001">
    <property type="protein sequence ID" value="GAA1500615.1"/>
    <property type="molecule type" value="Genomic_DNA"/>
</dbReference>
<comment type="caution">
    <text evidence="2">The sequence shown here is derived from an EMBL/GenBank/DDBJ whole genome shotgun (WGS) entry which is preliminary data.</text>
</comment>
<evidence type="ECO:0000313" key="3">
    <source>
        <dbReference type="Proteomes" id="UP001501470"/>
    </source>
</evidence>
<name>A0ABN1ZL29_9ACTN</name>
<dbReference type="RefSeq" id="WP_344499372.1">
    <property type="nucleotide sequence ID" value="NZ_BAAAQD010000001.1"/>
</dbReference>
<sequence length="92" mass="9356">MTDLVARTTGSVLRSSKEFGTQRRGGLCDGDGDDVVKSDVEGPAAAVEMVAGGAAGRGREWSNPAERGFAEDAAVGPDGEESDDGTDAGQVR</sequence>
<feature type="region of interest" description="Disordered" evidence="1">
    <location>
        <begin position="1"/>
        <end position="33"/>
    </location>
</feature>
<accession>A0ABN1ZL29</accession>
<evidence type="ECO:0000313" key="2">
    <source>
        <dbReference type="EMBL" id="GAA1500615.1"/>
    </source>
</evidence>
<feature type="region of interest" description="Disordered" evidence="1">
    <location>
        <begin position="54"/>
        <end position="92"/>
    </location>
</feature>
<proteinExistence type="predicted"/>
<organism evidence="2 3">
    <name type="scientific">Dactylosporangium maewongense</name>
    <dbReference type="NCBI Taxonomy" id="634393"/>
    <lineage>
        <taxon>Bacteria</taxon>
        <taxon>Bacillati</taxon>
        <taxon>Actinomycetota</taxon>
        <taxon>Actinomycetes</taxon>
        <taxon>Micromonosporales</taxon>
        <taxon>Micromonosporaceae</taxon>
        <taxon>Dactylosporangium</taxon>
    </lineage>
</organism>